<dbReference type="Pfam" id="PF11828">
    <property type="entry name" value="DUF3348"/>
    <property type="match status" value="1"/>
</dbReference>
<dbReference type="EMBL" id="CATYWO010000001">
    <property type="protein sequence ID" value="CAJ0779723.1"/>
    <property type="molecule type" value="Genomic_DNA"/>
</dbReference>
<sequence length="245" mass="26038">MAHVQQRRALSGPALIRLLARLADTDLSQPGQSLSDRLSQWLSWTDAITLSTALNASLPTVAPGAQAAGADAATLCGRVRSALAKAIGATGLSDTRSNSGARPPAQSAPVAVDVDFADFRQRYVSMQQTMETEIGSLRGRLRRALAAKAPDLARLAMLDASMEQALAGRERTLLGAIPTLLGQYFERLRAAELQRQADPLADSTAPAPSSAWLNAFRNDMQSVLLAELDVRFQPVEGLLAALGPR</sequence>
<proteinExistence type="predicted"/>
<evidence type="ECO:0008006" key="3">
    <source>
        <dbReference type="Google" id="ProtNLM"/>
    </source>
</evidence>
<gene>
    <name evidence="1" type="ORF">LMG7141_00922</name>
</gene>
<protein>
    <recommendedName>
        <fullName evidence="3">DUF3348 domain-containing protein</fullName>
    </recommendedName>
</protein>
<name>A0ABM9J1W7_9RALS</name>
<dbReference type="InterPro" id="IPR021783">
    <property type="entry name" value="DUF3348"/>
</dbReference>
<keyword evidence="2" id="KW-1185">Reference proteome</keyword>
<evidence type="ECO:0000313" key="2">
    <source>
        <dbReference type="Proteomes" id="UP001189616"/>
    </source>
</evidence>
<accession>A0ABM9J1W7</accession>
<organism evidence="1 2">
    <name type="scientific">Ralstonia condita</name>
    <dbReference type="NCBI Taxonomy" id="3058600"/>
    <lineage>
        <taxon>Bacteria</taxon>
        <taxon>Pseudomonadati</taxon>
        <taxon>Pseudomonadota</taxon>
        <taxon>Betaproteobacteria</taxon>
        <taxon>Burkholderiales</taxon>
        <taxon>Burkholderiaceae</taxon>
        <taxon>Ralstonia</taxon>
    </lineage>
</organism>
<reference evidence="1 2" key="1">
    <citation type="submission" date="2023-07" db="EMBL/GenBank/DDBJ databases">
        <authorList>
            <person name="Peeters C."/>
        </authorList>
    </citation>
    <scope>NUCLEOTIDE SEQUENCE [LARGE SCALE GENOMIC DNA]</scope>
    <source>
        <strain evidence="1 2">LMG 7141</strain>
    </source>
</reference>
<evidence type="ECO:0000313" key="1">
    <source>
        <dbReference type="EMBL" id="CAJ0779723.1"/>
    </source>
</evidence>
<dbReference type="Proteomes" id="UP001189616">
    <property type="component" value="Unassembled WGS sequence"/>
</dbReference>
<comment type="caution">
    <text evidence="1">The sequence shown here is derived from an EMBL/GenBank/DDBJ whole genome shotgun (WGS) entry which is preliminary data.</text>
</comment>
<dbReference type="RefSeq" id="WP_316655635.1">
    <property type="nucleotide sequence ID" value="NZ_CATYWO010000001.1"/>
</dbReference>